<evidence type="ECO:0000259" key="1">
    <source>
        <dbReference type="Pfam" id="PF23544"/>
    </source>
</evidence>
<dbReference type="PANTHER" id="PTHR47708:SF2">
    <property type="entry name" value="SI:CH73-132F6.5"/>
    <property type="match status" value="1"/>
</dbReference>
<gene>
    <name evidence="2" type="ORF">EV210_106221</name>
</gene>
<dbReference type="Pfam" id="PF23544">
    <property type="entry name" value="AtuA_ferredoxin"/>
    <property type="match status" value="1"/>
</dbReference>
<dbReference type="InterPro" id="IPR056362">
    <property type="entry name" value="AtuA-like_ferredoxin_dom"/>
</dbReference>
<comment type="caution">
    <text evidence="2">The sequence shown here is derived from an EMBL/GenBank/DDBJ whole genome shotgun (WGS) entry which is preliminary data.</text>
</comment>
<keyword evidence="3" id="KW-1185">Reference proteome</keyword>
<name>A0A4V2Q8N0_9FIRM</name>
<dbReference type="RefSeq" id="WP_132079807.1">
    <property type="nucleotide sequence ID" value="NZ_DALZLR010000001.1"/>
</dbReference>
<dbReference type="OrthoDB" id="21390at2"/>
<sequence>MAKCLLKDVAHARSGDKGNISNICLYARDPKDYELLQEQVTAEKVKEHFKGVVLGEVIRYDVPTLSGFNFVMKEALGGGATQSLRLDTLGKTMASALLRMEIEK</sequence>
<accession>A0A4V2Q8N0</accession>
<feature type="domain" description="AtuA-like ferredoxin-fold" evidence="1">
    <location>
        <begin position="6"/>
        <end position="103"/>
    </location>
</feature>
<organism evidence="2 3">
    <name type="scientific">Anaerospora hongkongensis</name>
    <dbReference type="NCBI Taxonomy" id="244830"/>
    <lineage>
        <taxon>Bacteria</taxon>
        <taxon>Bacillati</taxon>
        <taxon>Bacillota</taxon>
        <taxon>Negativicutes</taxon>
        <taxon>Selenomonadales</taxon>
        <taxon>Sporomusaceae</taxon>
        <taxon>Anaerospora</taxon>
    </lineage>
</organism>
<evidence type="ECO:0000313" key="2">
    <source>
        <dbReference type="EMBL" id="TCL37352.1"/>
    </source>
</evidence>
<dbReference type="EMBL" id="SLUI01000006">
    <property type="protein sequence ID" value="TCL37352.1"/>
    <property type="molecule type" value="Genomic_DNA"/>
</dbReference>
<proteinExistence type="predicted"/>
<dbReference type="PANTHER" id="PTHR47708">
    <property type="match status" value="1"/>
</dbReference>
<protein>
    <recommendedName>
        <fullName evidence="1">AtuA-like ferredoxin-fold domain-containing protein</fullName>
    </recommendedName>
</protein>
<evidence type="ECO:0000313" key="3">
    <source>
        <dbReference type="Proteomes" id="UP000295063"/>
    </source>
</evidence>
<dbReference type="Proteomes" id="UP000295063">
    <property type="component" value="Unassembled WGS sequence"/>
</dbReference>
<dbReference type="AlphaFoldDB" id="A0A4V2Q8N0"/>
<reference evidence="2 3" key="1">
    <citation type="submission" date="2019-03" db="EMBL/GenBank/DDBJ databases">
        <title>Genomic Encyclopedia of Type Strains, Phase IV (KMG-IV): sequencing the most valuable type-strain genomes for metagenomic binning, comparative biology and taxonomic classification.</title>
        <authorList>
            <person name="Goeker M."/>
        </authorList>
    </citation>
    <scope>NUCLEOTIDE SEQUENCE [LARGE SCALE GENOMIC DNA]</scope>
    <source>
        <strain evidence="2 3">DSM 15969</strain>
    </source>
</reference>